<comment type="caution">
    <text evidence="2">The sequence shown here is derived from an EMBL/GenBank/DDBJ whole genome shotgun (WGS) entry which is preliminary data.</text>
</comment>
<proteinExistence type="predicted"/>
<evidence type="ECO:0000313" key="2">
    <source>
        <dbReference type="EMBL" id="CAJ0595030.1"/>
    </source>
</evidence>
<evidence type="ECO:0000313" key="3">
    <source>
        <dbReference type="Proteomes" id="UP001176961"/>
    </source>
</evidence>
<organism evidence="2 3">
    <name type="scientific">Cylicocyclus nassatus</name>
    <name type="common">Nematode worm</name>
    <dbReference type="NCBI Taxonomy" id="53992"/>
    <lineage>
        <taxon>Eukaryota</taxon>
        <taxon>Metazoa</taxon>
        <taxon>Ecdysozoa</taxon>
        <taxon>Nematoda</taxon>
        <taxon>Chromadorea</taxon>
        <taxon>Rhabditida</taxon>
        <taxon>Rhabditina</taxon>
        <taxon>Rhabditomorpha</taxon>
        <taxon>Strongyloidea</taxon>
        <taxon>Strongylidae</taxon>
        <taxon>Cylicocyclus</taxon>
    </lineage>
</organism>
<feature type="region of interest" description="Disordered" evidence="1">
    <location>
        <begin position="1"/>
        <end position="81"/>
    </location>
</feature>
<gene>
    <name evidence="2" type="ORF">CYNAS_LOCUS7013</name>
</gene>
<feature type="compositionally biased region" description="Polar residues" evidence="1">
    <location>
        <begin position="57"/>
        <end position="81"/>
    </location>
</feature>
<protein>
    <submittedName>
        <fullName evidence="2">Uncharacterized protein</fullName>
    </submittedName>
</protein>
<reference evidence="2" key="1">
    <citation type="submission" date="2023-07" db="EMBL/GenBank/DDBJ databases">
        <authorList>
            <consortium name="CYATHOMIX"/>
        </authorList>
    </citation>
    <scope>NUCLEOTIDE SEQUENCE</scope>
    <source>
        <strain evidence="2">N/A</strain>
    </source>
</reference>
<dbReference type="AlphaFoldDB" id="A0AA36GMW1"/>
<keyword evidence="3" id="KW-1185">Reference proteome</keyword>
<sequence length="81" mass="8667">MLMPVDSSSERPEGSLTAQLGRADDGTNGEPGIGYSTRESEDDFRQELMIRGPVHMANSQEAQADAQSGDSVDSNGTSRQH</sequence>
<name>A0AA36GMW1_CYLNA</name>
<dbReference type="Proteomes" id="UP001176961">
    <property type="component" value="Unassembled WGS sequence"/>
</dbReference>
<dbReference type="EMBL" id="CATQJL010000112">
    <property type="protein sequence ID" value="CAJ0595030.1"/>
    <property type="molecule type" value="Genomic_DNA"/>
</dbReference>
<accession>A0AA36GMW1</accession>
<evidence type="ECO:0000256" key="1">
    <source>
        <dbReference type="SAM" id="MobiDB-lite"/>
    </source>
</evidence>